<dbReference type="SUPFAM" id="SSF52172">
    <property type="entry name" value="CheY-like"/>
    <property type="match status" value="1"/>
</dbReference>
<keyword evidence="4 7" id="KW-0238">DNA-binding</keyword>
<evidence type="ECO:0000259" key="9">
    <source>
        <dbReference type="PROSITE" id="PS51755"/>
    </source>
</evidence>
<dbReference type="CDD" id="cd17624">
    <property type="entry name" value="REC_OmpR_PmrA-like"/>
    <property type="match status" value="1"/>
</dbReference>
<evidence type="ECO:0000313" key="11">
    <source>
        <dbReference type="Proteomes" id="UP000672934"/>
    </source>
</evidence>
<accession>A0A916N198</accession>
<dbReference type="SMART" id="SM00862">
    <property type="entry name" value="Trans_reg_C"/>
    <property type="match status" value="1"/>
</dbReference>
<dbReference type="InterPro" id="IPR039420">
    <property type="entry name" value="WalR-like"/>
</dbReference>
<dbReference type="InterPro" id="IPR011006">
    <property type="entry name" value="CheY-like_superfamily"/>
</dbReference>
<dbReference type="GO" id="GO:0032993">
    <property type="term" value="C:protein-DNA complex"/>
    <property type="evidence" value="ECO:0007669"/>
    <property type="project" value="TreeGrafter"/>
</dbReference>
<evidence type="ECO:0000256" key="4">
    <source>
        <dbReference type="ARBA" id="ARBA00023125"/>
    </source>
</evidence>
<dbReference type="GO" id="GO:0005829">
    <property type="term" value="C:cytosol"/>
    <property type="evidence" value="ECO:0007669"/>
    <property type="project" value="TreeGrafter"/>
</dbReference>
<keyword evidence="1 6" id="KW-0597">Phosphoprotein</keyword>
<comment type="caution">
    <text evidence="10">The sequence shown here is derived from an EMBL/GenBank/DDBJ whole genome shotgun (WGS) entry which is preliminary data.</text>
</comment>
<dbReference type="Gene3D" id="1.10.10.10">
    <property type="entry name" value="Winged helix-like DNA-binding domain superfamily/Winged helix DNA-binding domain"/>
    <property type="match status" value="1"/>
</dbReference>
<dbReference type="PROSITE" id="PS51755">
    <property type="entry name" value="OMPR_PHOB"/>
    <property type="match status" value="1"/>
</dbReference>
<dbReference type="Pfam" id="PF00486">
    <property type="entry name" value="Trans_reg_C"/>
    <property type="match status" value="1"/>
</dbReference>
<keyword evidence="5" id="KW-0804">Transcription</keyword>
<dbReference type="Gene3D" id="3.40.50.2300">
    <property type="match status" value="1"/>
</dbReference>
<dbReference type="FunFam" id="3.40.50.2300:FF:000002">
    <property type="entry name" value="DNA-binding response regulator PhoP"/>
    <property type="match status" value="1"/>
</dbReference>
<dbReference type="InterPro" id="IPR036388">
    <property type="entry name" value="WH-like_DNA-bd_sf"/>
</dbReference>
<evidence type="ECO:0000259" key="8">
    <source>
        <dbReference type="PROSITE" id="PS50110"/>
    </source>
</evidence>
<name>A0A916N198_9BURK</name>
<dbReference type="GO" id="GO:0000976">
    <property type="term" value="F:transcription cis-regulatory region binding"/>
    <property type="evidence" value="ECO:0007669"/>
    <property type="project" value="TreeGrafter"/>
</dbReference>
<dbReference type="SMART" id="SM00448">
    <property type="entry name" value="REC"/>
    <property type="match status" value="1"/>
</dbReference>
<feature type="domain" description="Response regulatory" evidence="8">
    <location>
        <begin position="2"/>
        <end position="116"/>
    </location>
</feature>
<dbReference type="GO" id="GO:0006355">
    <property type="term" value="P:regulation of DNA-templated transcription"/>
    <property type="evidence" value="ECO:0007669"/>
    <property type="project" value="InterPro"/>
</dbReference>
<dbReference type="CDD" id="cd00383">
    <property type="entry name" value="trans_reg_C"/>
    <property type="match status" value="1"/>
</dbReference>
<reference evidence="10" key="1">
    <citation type="submission" date="2021-03" db="EMBL/GenBank/DDBJ databases">
        <authorList>
            <person name="Peeters C."/>
        </authorList>
    </citation>
    <scope>NUCLEOTIDE SEQUENCE</scope>
    <source>
        <strain evidence="10">LMG 31506</strain>
    </source>
</reference>
<dbReference type="Proteomes" id="UP000672934">
    <property type="component" value="Unassembled WGS sequence"/>
</dbReference>
<dbReference type="Pfam" id="PF00072">
    <property type="entry name" value="Response_reg"/>
    <property type="match status" value="1"/>
</dbReference>
<protein>
    <submittedName>
        <fullName evidence="10">Transcriptional regulatory protein tctD</fullName>
    </submittedName>
</protein>
<dbReference type="PANTHER" id="PTHR48111">
    <property type="entry name" value="REGULATOR OF RPOS"/>
    <property type="match status" value="1"/>
</dbReference>
<keyword evidence="3" id="KW-0805">Transcription regulation</keyword>
<keyword evidence="11" id="KW-1185">Reference proteome</keyword>
<dbReference type="InterPro" id="IPR001867">
    <property type="entry name" value="OmpR/PhoB-type_DNA-bd"/>
</dbReference>
<evidence type="ECO:0000313" key="10">
    <source>
        <dbReference type="EMBL" id="CAG2126625.1"/>
    </source>
</evidence>
<sequence>MRILLAEDNVMLANSLTQAMTQAGFAVDCMHDGRSADHLLATQDYALLILDLGLPRLDGLEVLRRLRQRRNRMPVLILTAHGSVEDRVRGLDLGADDYLAKPFDLSELEARARALIRRSHGHESTQLDCGPLHYDTISHAFTIDGELLQLTRRERSVLEVLMLRDGKAVNKSALSEKIFGIDESVNPDAIEIYIHRLRKKLDGSGVAIVTLRGLGYLLEARPDPAP</sequence>
<organism evidence="10 11">
    <name type="scientific">Cupriavidus yeoncheonensis</name>
    <dbReference type="NCBI Taxonomy" id="1462994"/>
    <lineage>
        <taxon>Bacteria</taxon>
        <taxon>Pseudomonadati</taxon>
        <taxon>Pseudomonadota</taxon>
        <taxon>Betaproteobacteria</taxon>
        <taxon>Burkholderiales</taxon>
        <taxon>Burkholderiaceae</taxon>
        <taxon>Cupriavidus</taxon>
    </lineage>
</organism>
<dbReference type="PANTHER" id="PTHR48111:SF67">
    <property type="entry name" value="TRANSCRIPTIONAL REGULATORY PROTEIN TCTD"/>
    <property type="match status" value="1"/>
</dbReference>
<proteinExistence type="predicted"/>
<feature type="modified residue" description="4-aspartylphosphate" evidence="6">
    <location>
        <position position="51"/>
    </location>
</feature>
<evidence type="ECO:0000256" key="5">
    <source>
        <dbReference type="ARBA" id="ARBA00023163"/>
    </source>
</evidence>
<dbReference type="GO" id="GO:0000156">
    <property type="term" value="F:phosphorelay response regulator activity"/>
    <property type="evidence" value="ECO:0007669"/>
    <property type="project" value="TreeGrafter"/>
</dbReference>
<evidence type="ECO:0000256" key="3">
    <source>
        <dbReference type="ARBA" id="ARBA00023015"/>
    </source>
</evidence>
<evidence type="ECO:0000256" key="2">
    <source>
        <dbReference type="ARBA" id="ARBA00023012"/>
    </source>
</evidence>
<feature type="DNA-binding region" description="OmpR/PhoB-type" evidence="7">
    <location>
        <begin position="124"/>
        <end position="220"/>
    </location>
</feature>
<gene>
    <name evidence="10" type="primary">tctD_1</name>
    <name evidence="10" type="ORF">LMG31506_00089</name>
</gene>
<dbReference type="InterPro" id="IPR001789">
    <property type="entry name" value="Sig_transdc_resp-reg_receiver"/>
</dbReference>
<dbReference type="Gene3D" id="6.10.250.690">
    <property type="match status" value="1"/>
</dbReference>
<feature type="domain" description="OmpR/PhoB-type" evidence="9">
    <location>
        <begin position="124"/>
        <end position="220"/>
    </location>
</feature>
<evidence type="ECO:0000256" key="1">
    <source>
        <dbReference type="ARBA" id="ARBA00022553"/>
    </source>
</evidence>
<keyword evidence="2" id="KW-0902">Two-component regulatory system</keyword>
<dbReference type="RefSeq" id="WP_211945125.1">
    <property type="nucleotide sequence ID" value="NZ_CAJPUY010000001.1"/>
</dbReference>
<evidence type="ECO:0000256" key="6">
    <source>
        <dbReference type="PROSITE-ProRule" id="PRU00169"/>
    </source>
</evidence>
<dbReference type="EMBL" id="CAJPUY010000001">
    <property type="protein sequence ID" value="CAG2126625.1"/>
    <property type="molecule type" value="Genomic_DNA"/>
</dbReference>
<dbReference type="AlphaFoldDB" id="A0A916N198"/>
<dbReference type="PROSITE" id="PS50110">
    <property type="entry name" value="RESPONSE_REGULATORY"/>
    <property type="match status" value="1"/>
</dbReference>
<evidence type="ECO:0000256" key="7">
    <source>
        <dbReference type="PROSITE-ProRule" id="PRU01091"/>
    </source>
</evidence>